<keyword evidence="13" id="KW-1185">Reference proteome</keyword>
<dbReference type="InterPro" id="IPR023753">
    <property type="entry name" value="FAD/NAD-binding_dom"/>
</dbReference>
<dbReference type="RefSeq" id="WP_130494243.1">
    <property type="nucleotide sequence ID" value="NZ_SGXD01000005.1"/>
</dbReference>
<dbReference type="Proteomes" id="UP000293638">
    <property type="component" value="Unassembled WGS sequence"/>
</dbReference>
<comment type="similarity">
    <text evidence="2">Belongs to the ferredoxin--NADP reductase type 1 family.</text>
</comment>
<dbReference type="PANTHER" id="PTHR48467:SF1">
    <property type="entry name" value="GLUTAMATE SYNTHASE 1 [NADH], CHLOROPLASTIC-LIKE"/>
    <property type="match status" value="1"/>
</dbReference>
<name>A0A4Q7NAT8_9ACTN</name>
<feature type="binding site" evidence="10">
    <location>
        <begin position="198"/>
        <end position="199"/>
    </location>
    <ligand>
        <name>NADP(+)</name>
        <dbReference type="ChEBI" id="CHEBI:58349"/>
    </ligand>
</feature>
<dbReference type="EC" id="1.18.1.2" evidence="3"/>
<evidence type="ECO:0000259" key="11">
    <source>
        <dbReference type="Pfam" id="PF07992"/>
    </source>
</evidence>
<comment type="cofactor">
    <cofactor evidence="1 9">
        <name>FAD</name>
        <dbReference type="ChEBI" id="CHEBI:57692"/>
    </cofactor>
</comment>
<evidence type="ECO:0000256" key="6">
    <source>
        <dbReference type="ARBA" id="ARBA00022857"/>
    </source>
</evidence>
<dbReference type="InterPro" id="IPR055275">
    <property type="entry name" value="Ferredox_Rdtase"/>
</dbReference>
<evidence type="ECO:0000256" key="1">
    <source>
        <dbReference type="ARBA" id="ARBA00001974"/>
    </source>
</evidence>
<keyword evidence="7" id="KW-0560">Oxidoreductase</keyword>
<evidence type="ECO:0000256" key="3">
    <source>
        <dbReference type="ARBA" id="ARBA00013223"/>
    </source>
</evidence>
<evidence type="ECO:0000313" key="13">
    <source>
        <dbReference type="Proteomes" id="UP000293638"/>
    </source>
</evidence>
<sequence length="431" mass="45356">MLRVAIVGSGPAGIYAAESLAAHAPDLPDGIAVDVLDRLPCPYGLVRYGVAPDHEKIRSIATALARTFAQPGVRFLGNVGVGEPGGVSTEQLRAGYDAVVYAYGAAQGKHLGIPGDGLAGSFTATEFVSWYCGHPDTRLDAFTCKARTVAVVGMGNVAVDVARILLKPGAELARTDVPPHVLEALERSPVEVVHVVGRRGPGDAKWTTKELRELGDLHDVDVLVEPRDVDLSAADDHPDPHVRRNLAVVREWAAREPGGRPRKLVVHFGAPPQELLGTTVVEGLRTPSGVLDVEMVVASVGYTGTPLTGLPFDVEHGVVPNEAGRILRDGAASPGEYVAGWIKRGPTGVVGTNKHDAHETVAALLEDAAAGRLPARTGGDVLELLPAGSVVTWAGWDAIEQAERALGEQLGRQRAKIVARDELLAAARRAD</sequence>
<feature type="binding site" evidence="9">
    <location>
        <position position="45"/>
    </location>
    <ligand>
        <name>FAD</name>
        <dbReference type="ChEBI" id="CHEBI:57692"/>
    </ligand>
</feature>
<feature type="binding site" evidence="9">
    <location>
        <position position="341"/>
    </location>
    <ligand>
        <name>FAD</name>
        <dbReference type="ChEBI" id="CHEBI:57692"/>
    </ligand>
</feature>
<evidence type="ECO:0000256" key="7">
    <source>
        <dbReference type="ARBA" id="ARBA00023002"/>
    </source>
</evidence>
<dbReference type="OrthoDB" id="289202at2"/>
<feature type="binding site" evidence="9">
    <location>
        <position position="12"/>
    </location>
    <ligand>
        <name>FAD</name>
        <dbReference type="ChEBI" id="CHEBI:57692"/>
    </ligand>
</feature>
<evidence type="ECO:0000256" key="2">
    <source>
        <dbReference type="ARBA" id="ARBA00008312"/>
    </source>
</evidence>
<dbReference type="Gene3D" id="3.40.50.720">
    <property type="entry name" value="NAD(P)-binding Rossmann-like Domain"/>
    <property type="match status" value="1"/>
</dbReference>
<evidence type="ECO:0000256" key="10">
    <source>
        <dbReference type="PIRSR" id="PIRSR000362-2"/>
    </source>
</evidence>
<dbReference type="AlphaFoldDB" id="A0A4Q7NAT8"/>
<evidence type="ECO:0000256" key="5">
    <source>
        <dbReference type="ARBA" id="ARBA00022827"/>
    </source>
</evidence>
<comment type="caution">
    <text evidence="12">The sequence shown here is derived from an EMBL/GenBank/DDBJ whole genome shotgun (WGS) entry which is preliminary data.</text>
</comment>
<feature type="domain" description="FAD/NAD(P)-binding" evidence="11">
    <location>
        <begin position="3"/>
        <end position="183"/>
    </location>
</feature>
<feature type="binding site" evidence="9">
    <location>
        <position position="81"/>
    </location>
    <ligand>
        <name>FAD</name>
        <dbReference type="ChEBI" id="CHEBI:57692"/>
    </ligand>
</feature>
<accession>A0A4Q7NAT8</accession>
<dbReference type="Pfam" id="PF07992">
    <property type="entry name" value="Pyr_redox_2"/>
    <property type="match status" value="1"/>
</dbReference>
<dbReference type="Gene3D" id="3.50.50.60">
    <property type="entry name" value="FAD/NAD(P)-binding domain"/>
    <property type="match status" value="1"/>
</dbReference>
<dbReference type="SUPFAM" id="SSF51971">
    <property type="entry name" value="Nucleotide-binding domain"/>
    <property type="match status" value="2"/>
</dbReference>
<dbReference type="PANTHER" id="PTHR48467">
    <property type="entry name" value="GLUTAMATE SYNTHASE 1 [NADH], CHLOROPLASTIC-LIKE"/>
    <property type="match status" value="1"/>
</dbReference>
<dbReference type="EMBL" id="SGXD01000005">
    <property type="protein sequence ID" value="RZS80029.1"/>
    <property type="molecule type" value="Genomic_DNA"/>
</dbReference>
<feature type="binding site" evidence="10">
    <location>
        <position position="348"/>
    </location>
    <ligand>
        <name>NADP(+)</name>
        <dbReference type="ChEBI" id="CHEBI:58349"/>
    </ligand>
</feature>
<evidence type="ECO:0000256" key="9">
    <source>
        <dbReference type="PIRSR" id="PIRSR000362-1"/>
    </source>
</evidence>
<evidence type="ECO:0000256" key="4">
    <source>
        <dbReference type="ARBA" id="ARBA00022630"/>
    </source>
</evidence>
<evidence type="ECO:0000313" key="12">
    <source>
        <dbReference type="EMBL" id="RZS80029.1"/>
    </source>
</evidence>
<organism evidence="12 13">
    <name type="scientific">Motilibacter rhizosphaerae</name>
    <dbReference type="NCBI Taxonomy" id="598652"/>
    <lineage>
        <taxon>Bacteria</taxon>
        <taxon>Bacillati</taxon>
        <taxon>Actinomycetota</taxon>
        <taxon>Actinomycetes</taxon>
        <taxon>Motilibacterales</taxon>
        <taxon>Motilibacteraceae</taxon>
        <taxon>Motilibacter</taxon>
    </lineage>
</organism>
<reference evidence="12 13" key="1">
    <citation type="submission" date="2019-02" db="EMBL/GenBank/DDBJ databases">
        <title>Genomic Encyclopedia of Type Strains, Phase IV (KMG-IV): sequencing the most valuable type-strain genomes for metagenomic binning, comparative biology and taxonomic classification.</title>
        <authorList>
            <person name="Goeker M."/>
        </authorList>
    </citation>
    <scope>NUCLEOTIDE SEQUENCE [LARGE SCALE GENOMIC DNA]</scope>
    <source>
        <strain evidence="12 13">DSM 45622</strain>
    </source>
</reference>
<dbReference type="PIRSF" id="PIRSF000362">
    <property type="entry name" value="FNR"/>
    <property type="match status" value="1"/>
</dbReference>
<proteinExistence type="inferred from homology"/>
<dbReference type="InterPro" id="IPR021163">
    <property type="entry name" value="Ferredox_Rdtase_adrenod"/>
</dbReference>
<dbReference type="GO" id="GO:0004324">
    <property type="term" value="F:ferredoxin-NADP+ reductase activity"/>
    <property type="evidence" value="ECO:0007669"/>
    <property type="project" value="UniProtKB-EC"/>
</dbReference>
<comment type="catalytic activity">
    <reaction evidence="8">
        <text>2 reduced [2Fe-2S]-[ferredoxin] + NADP(+) + H(+) = 2 oxidized [2Fe-2S]-[ferredoxin] + NADPH</text>
        <dbReference type="Rhea" id="RHEA:20125"/>
        <dbReference type="Rhea" id="RHEA-COMP:10000"/>
        <dbReference type="Rhea" id="RHEA-COMP:10001"/>
        <dbReference type="ChEBI" id="CHEBI:15378"/>
        <dbReference type="ChEBI" id="CHEBI:33737"/>
        <dbReference type="ChEBI" id="CHEBI:33738"/>
        <dbReference type="ChEBI" id="CHEBI:57783"/>
        <dbReference type="ChEBI" id="CHEBI:58349"/>
        <dbReference type="EC" id="1.18.1.2"/>
    </reaction>
</comment>
<keyword evidence="5 9" id="KW-0274">FAD</keyword>
<gene>
    <name evidence="12" type="ORF">EV189_3508</name>
</gene>
<protein>
    <recommendedName>
        <fullName evidence="3">ferredoxin--NADP(+) reductase</fullName>
        <ecNumber evidence="3">1.18.1.2</ecNumber>
    </recommendedName>
</protein>
<feature type="binding site" evidence="10">
    <location>
        <position position="210"/>
    </location>
    <ligand>
        <name>NADP(+)</name>
        <dbReference type="ChEBI" id="CHEBI:58349"/>
    </ligand>
</feature>
<evidence type="ECO:0000256" key="8">
    <source>
        <dbReference type="ARBA" id="ARBA00047776"/>
    </source>
</evidence>
<keyword evidence="6 10" id="KW-0521">NADP</keyword>
<keyword evidence="4" id="KW-0285">Flavoprotein</keyword>
<dbReference type="InterPro" id="IPR036188">
    <property type="entry name" value="FAD/NAD-bd_sf"/>
</dbReference>
<dbReference type="PRINTS" id="PR00419">
    <property type="entry name" value="ADXRDTASE"/>
</dbReference>